<geneLocation type="plasmid" evidence="1 2">
    <name>pNHP190003_3</name>
</geneLocation>
<evidence type="ECO:0000313" key="2">
    <source>
        <dbReference type="Proteomes" id="UP000826775"/>
    </source>
</evidence>
<gene>
    <name evidence="1" type="ORF">NHP190003_16310</name>
</gene>
<protein>
    <submittedName>
        <fullName evidence="1">Uncharacterized protein</fullName>
    </submittedName>
</protein>
<evidence type="ECO:0000313" key="1">
    <source>
        <dbReference type="EMBL" id="BCZ18349.1"/>
    </source>
</evidence>
<organism evidence="1 2">
    <name type="scientific">Helicobacter gastrocanis</name>
    <dbReference type="NCBI Taxonomy" id="2849641"/>
    <lineage>
        <taxon>Bacteria</taxon>
        <taxon>Pseudomonadati</taxon>
        <taxon>Campylobacterota</taxon>
        <taxon>Epsilonproteobacteria</taxon>
        <taxon>Campylobacterales</taxon>
        <taxon>Helicobacteraceae</taxon>
        <taxon>Helicobacter</taxon>
    </lineage>
</organism>
<name>A0ABN6I6X2_9HELI</name>
<keyword evidence="2" id="KW-1185">Reference proteome</keyword>
<accession>A0ABN6I6X2</accession>
<dbReference type="EMBL" id="AP024817">
    <property type="protein sequence ID" value="BCZ18349.1"/>
    <property type="molecule type" value="Genomic_DNA"/>
</dbReference>
<dbReference type="Proteomes" id="UP000826775">
    <property type="component" value="Plasmid pNHP190003_3"/>
</dbReference>
<reference evidence="1 2" key="1">
    <citation type="submission" date="2021-07" db="EMBL/GenBank/DDBJ databases">
        <title>Novel Helicobacter sp. Isolated from a dog.</title>
        <authorList>
            <person name="Rimbara E."/>
            <person name="Suzuki M."/>
        </authorList>
    </citation>
    <scope>NUCLEOTIDE SEQUENCE [LARGE SCALE GENOMIC DNA]</scope>
    <source>
        <strain evidence="2">NHP19-003</strain>
        <plasmid evidence="1 2">pNHP190003_3</plasmid>
    </source>
</reference>
<dbReference type="RefSeq" id="WP_221281328.1">
    <property type="nucleotide sequence ID" value="NZ_AP024817.1"/>
</dbReference>
<keyword evidence="1" id="KW-0614">Plasmid</keyword>
<sequence length="586" mass="67636">MKIDEIRIYAECLEQGLDFKDYLLEIDRDLFIKNIYLPKFRGEPRDNDSQLLRILKLKSFDLAISIISNNSEIPILLIEYSTAVPTDDHKMQRSDVYFWSGIFKIPVMKISPFNKNSFNEHGGGDKINNQGEVALALNNNAVVYFINFGYQNNTLLTNKERLSCIDKTTEIGKVLSVLIKEFLQHKNFDIVYKNLLHSFECVIDKNLAPLKNVFTNSTRFKREGNDIIVKINRFGHAMDPDRGILFFINMLFGNDYTITKFTIERKNKESYKTLFDTLSKTKLNQINSLIEQGVSAHRVLKIFMIATGINIRLEEVAPAHFQIKDDEFLRFLRTYGNNVYKSIFLNSKELRLCNLDNAIICRISWSPSVATLYKDSLREKAHREPLLIVPLDSKNIKEDIITLASVEVFKRIGCEILATSYPGAQADRAILIGSGRKMKRIYIDIIASKTKEDNFYVFLHENKDKSSKIKEDIQKLQNIKNNHISELNVLLKKLNKSSFDTLFLGIGFKYSCEIINKIEDIDYIFAFDLNTNNDNTNILFSVAVVNLDLIDFFGALKNSQRKLQGTIVLDKVYRINKLHCDVQKYP</sequence>
<proteinExistence type="predicted"/>